<keyword evidence="3" id="KW-1185">Reference proteome</keyword>
<evidence type="ECO:0000256" key="1">
    <source>
        <dbReference type="SAM" id="Phobius"/>
    </source>
</evidence>
<name>A0A564SPX2_9FIRM</name>
<organism evidence="2 3">
    <name type="scientific">[Ruminococcus] torques</name>
    <dbReference type="NCBI Taxonomy" id="33039"/>
    <lineage>
        <taxon>Bacteria</taxon>
        <taxon>Bacillati</taxon>
        <taxon>Bacillota</taxon>
        <taxon>Clostridia</taxon>
        <taxon>Lachnospirales</taxon>
        <taxon>Lachnospiraceae</taxon>
        <taxon>Mediterraneibacter</taxon>
    </lineage>
</organism>
<dbReference type="AlphaFoldDB" id="A0A564SPX2"/>
<feature type="transmembrane region" description="Helical" evidence="1">
    <location>
        <begin position="6"/>
        <end position="22"/>
    </location>
</feature>
<accession>A0A564SPX2</accession>
<dbReference type="Proteomes" id="UP000363661">
    <property type="component" value="Unassembled WGS sequence"/>
</dbReference>
<evidence type="ECO:0000313" key="3">
    <source>
        <dbReference type="Proteomes" id="UP000363661"/>
    </source>
</evidence>
<proteinExistence type="predicted"/>
<evidence type="ECO:0000313" key="2">
    <source>
        <dbReference type="EMBL" id="VUW97227.1"/>
    </source>
</evidence>
<keyword evidence="1" id="KW-0472">Membrane</keyword>
<reference evidence="2 3" key="1">
    <citation type="submission" date="2019-07" db="EMBL/GenBank/DDBJ databases">
        <authorList>
            <person name="Hibberd C M."/>
            <person name="Gehrig L. J."/>
            <person name="Chang H.-W."/>
            <person name="Venkatesh S."/>
        </authorList>
    </citation>
    <scope>NUCLEOTIDE SEQUENCE [LARGE SCALE GENOMIC DNA]</scope>
    <source>
        <strain evidence="2">Ruminococcus_torques_SSTS_Bg7063</strain>
    </source>
</reference>
<sequence>MSFTMLLLLAYIVMGVGSFIAFKRKHKAIGIALLLVIVLSVLILGYMWIHSPM</sequence>
<gene>
    <name evidence="2" type="ORF">RTSSTS7063_00527</name>
</gene>
<keyword evidence="1" id="KW-0812">Transmembrane</keyword>
<feature type="transmembrane region" description="Helical" evidence="1">
    <location>
        <begin position="29"/>
        <end position="49"/>
    </location>
</feature>
<protein>
    <submittedName>
        <fullName evidence="2">Uncharacterized protein</fullName>
    </submittedName>
</protein>
<dbReference type="EMBL" id="CABHNA010000031">
    <property type="protein sequence ID" value="VUW97227.1"/>
    <property type="molecule type" value="Genomic_DNA"/>
</dbReference>
<keyword evidence="1" id="KW-1133">Transmembrane helix</keyword>